<protein>
    <recommendedName>
        <fullName evidence="4">Tetratricopeptide repeat-like domain-containing protein</fullName>
    </recommendedName>
</protein>
<sequence length="216" mass="23574">MKGKKKTPRFEESYNSGSRQKPKAKTDNRERTRSSASLGDGILGQLGLRGLALLALAGIMILGLWELESLRGALAYARFDMNRRAAGKARSAEQHTWMARAASSEVDLMLACGQVQPEFLWEVSGVCRNWAGNEKTNDVRLRLQLAEKAVRVAAAAVDGAPSDYTNWVQLARALALLGLKPQAETSLARARELTPAWKNLEAPGLEVRAPPPDPAR</sequence>
<dbReference type="InterPro" id="IPR011990">
    <property type="entry name" value="TPR-like_helical_dom_sf"/>
</dbReference>
<evidence type="ECO:0000256" key="1">
    <source>
        <dbReference type="SAM" id="MobiDB-lite"/>
    </source>
</evidence>
<keyword evidence="2" id="KW-1133">Transmembrane helix</keyword>
<gene>
    <name evidence="3" type="ORF">S01H1_19992</name>
</gene>
<organism evidence="3">
    <name type="scientific">marine sediment metagenome</name>
    <dbReference type="NCBI Taxonomy" id="412755"/>
    <lineage>
        <taxon>unclassified sequences</taxon>
        <taxon>metagenomes</taxon>
        <taxon>ecological metagenomes</taxon>
    </lineage>
</organism>
<accession>X0TXX0</accession>
<feature type="compositionally biased region" description="Basic and acidic residues" evidence="1">
    <location>
        <begin position="24"/>
        <end position="33"/>
    </location>
</feature>
<comment type="caution">
    <text evidence="3">The sequence shown here is derived from an EMBL/GenBank/DDBJ whole genome shotgun (WGS) entry which is preliminary data.</text>
</comment>
<dbReference type="AlphaFoldDB" id="X0TXX0"/>
<dbReference type="EMBL" id="BARS01010877">
    <property type="protein sequence ID" value="GAF98149.1"/>
    <property type="molecule type" value="Genomic_DNA"/>
</dbReference>
<keyword evidence="2" id="KW-0472">Membrane</keyword>
<proteinExistence type="predicted"/>
<evidence type="ECO:0008006" key="4">
    <source>
        <dbReference type="Google" id="ProtNLM"/>
    </source>
</evidence>
<evidence type="ECO:0000256" key="2">
    <source>
        <dbReference type="SAM" id="Phobius"/>
    </source>
</evidence>
<feature type="transmembrane region" description="Helical" evidence="2">
    <location>
        <begin position="46"/>
        <end position="65"/>
    </location>
</feature>
<name>X0TXX0_9ZZZZ</name>
<feature type="region of interest" description="Disordered" evidence="1">
    <location>
        <begin position="1"/>
        <end position="35"/>
    </location>
</feature>
<evidence type="ECO:0000313" key="3">
    <source>
        <dbReference type="EMBL" id="GAF98149.1"/>
    </source>
</evidence>
<reference evidence="3" key="1">
    <citation type="journal article" date="2014" name="Front. Microbiol.">
        <title>High frequency of phylogenetically diverse reductive dehalogenase-homologous genes in deep subseafloor sedimentary metagenomes.</title>
        <authorList>
            <person name="Kawai M."/>
            <person name="Futagami T."/>
            <person name="Toyoda A."/>
            <person name="Takaki Y."/>
            <person name="Nishi S."/>
            <person name="Hori S."/>
            <person name="Arai W."/>
            <person name="Tsubouchi T."/>
            <person name="Morono Y."/>
            <person name="Uchiyama I."/>
            <person name="Ito T."/>
            <person name="Fujiyama A."/>
            <person name="Inagaki F."/>
            <person name="Takami H."/>
        </authorList>
    </citation>
    <scope>NUCLEOTIDE SEQUENCE</scope>
    <source>
        <strain evidence="3">Expedition CK06-06</strain>
    </source>
</reference>
<dbReference type="SUPFAM" id="SSF48452">
    <property type="entry name" value="TPR-like"/>
    <property type="match status" value="1"/>
</dbReference>
<keyword evidence="2" id="KW-0812">Transmembrane</keyword>